<feature type="domain" description="DNA polymerase delta subunit OB-fold" evidence="6">
    <location>
        <begin position="53"/>
        <end position="107"/>
    </location>
</feature>
<dbReference type="Pfam" id="PF04042">
    <property type="entry name" value="DNA_pol_E_B"/>
    <property type="match status" value="1"/>
</dbReference>
<dbReference type="CDD" id="cd07387">
    <property type="entry name" value="MPP_PolD2_C"/>
    <property type="match status" value="1"/>
</dbReference>
<dbReference type="InterPro" id="IPR007185">
    <property type="entry name" value="DNA_pol_a/d/e_bsu"/>
</dbReference>
<dbReference type="GO" id="GO:0006271">
    <property type="term" value="P:DNA strand elongation involved in DNA replication"/>
    <property type="evidence" value="ECO:0007669"/>
    <property type="project" value="TreeGrafter"/>
</dbReference>
<dbReference type="Gene3D" id="2.40.50.430">
    <property type="match status" value="1"/>
</dbReference>
<organism evidence="7 8">
    <name type="scientific">Ascaris lumbricoides</name>
    <name type="common">Giant roundworm</name>
    <dbReference type="NCBI Taxonomy" id="6252"/>
    <lineage>
        <taxon>Eukaryota</taxon>
        <taxon>Metazoa</taxon>
        <taxon>Ecdysozoa</taxon>
        <taxon>Nematoda</taxon>
        <taxon>Chromadorea</taxon>
        <taxon>Rhabditida</taxon>
        <taxon>Spirurina</taxon>
        <taxon>Ascaridomorpha</taxon>
        <taxon>Ascaridoidea</taxon>
        <taxon>Ascarididae</taxon>
        <taxon>Ascaris</taxon>
    </lineage>
</organism>
<dbReference type="Gene3D" id="3.60.21.50">
    <property type="match status" value="1"/>
</dbReference>
<reference evidence="8" key="1">
    <citation type="submission" date="2017-02" db="UniProtKB">
        <authorList>
            <consortium name="WormBaseParasite"/>
        </authorList>
    </citation>
    <scope>IDENTIFICATION</scope>
</reference>
<comment type="subcellular location">
    <subcellularLocation>
        <location evidence="1">Nucleus</location>
    </subcellularLocation>
</comment>
<name>A0A0M3IK32_ASCLU</name>
<keyword evidence="3" id="KW-0235">DNA replication</keyword>
<evidence type="ECO:0000256" key="2">
    <source>
        <dbReference type="ARBA" id="ARBA00006035"/>
    </source>
</evidence>
<keyword evidence="7" id="KW-1185">Reference proteome</keyword>
<evidence type="ECO:0000256" key="3">
    <source>
        <dbReference type="ARBA" id="ARBA00022705"/>
    </source>
</evidence>
<dbReference type="GO" id="GO:0043625">
    <property type="term" value="C:delta DNA polymerase complex"/>
    <property type="evidence" value="ECO:0007669"/>
    <property type="project" value="TreeGrafter"/>
</dbReference>
<dbReference type="InterPro" id="IPR024826">
    <property type="entry name" value="DNA_pol_delta/II_ssu"/>
</dbReference>
<evidence type="ECO:0000313" key="8">
    <source>
        <dbReference type="WBParaSite" id="ALUE_0001907301-mRNA-1"/>
    </source>
</evidence>
<sequence length="453" mass="51254">MLQLTRGTLDYENVSTRFLINEKDLRDNCFQRQFFHAYRARASIMRPKIIAAAKEKFVTDEDFLEFEDENQIVHLTGAIDMDDVATGCVIGLRGTQLRDDIFRVDEIIWPKMAIQPPLPQLATDKYLMFVSGLSFSGETEKDAERLFSLDLLQKWIGGYLPLCNKIYCKNGLAAIYHFAIRYLMFVSGLSFSGETEKDAERLFSLDLLQKWIGGYLPLCNKERSLVENIVRLIVAGESVAITDQGREFTTAARYVIKNEECPNVECAAHMDKFFSKVSSLLEVDVMPGLGDPATHLMPQQPIHRAVFPNASYHGKMLNLVTNPYYFTLNGIHIMGTSGNNVSDLKRFSTKASSTDILERILLWQHLAPTVPDTVDGFPFIDRDPFIIEDAFPHILFAANQSVAESTVREFEGGRRTLLVSVPSFAKTKSALLVNLRTLEVIEQNFTFDDDMIS</sequence>
<dbReference type="Pfam" id="PF18018">
    <property type="entry name" value="DNA_pol_D_N"/>
    <property type="match status" value="1"/>
</dbReference>
<dbReference type="Proteomes" id="UP000036681">
    <property type="component" value="Unplaced"/>
</dbReference>
<evidence type="ECO:0000256" key="1">
    <source>
        <dbReference type="ARBA" id="ARBA00004123"/>
    </source>
</evidence>
<feature type="domain" description="DNA polymerase alpha/delta/epsilon subunit B" evidence="5">
    <location>
        <begin position="184"/>
        <end position="400"/>
    </location>
</feature>
<dbReference type="PANTHER" id="PTHR10416:SF0">
    <property type="entry name" value="DNA POLYMERASE DELTA SUBUNIT 2"/>
    <property type="match status" value="1"/>
</dbReference>
<proteinExistence type="inferred from homology"/>
<evidence type="ECO:0000313" key="7">
    <source>
        <dbReference type="Proteomes" id="UP000036681"/>
    </source>
</evidence>
<dbReference type="GO" id="GO:0003677">
    <property type="term" value="F:DNA binding"/>
    <property type="evidence" value="ECO:0007669"/>
    <property type="project" value="InterPro"/>
</dbReference>
<evidence type="ECO:0000259" key="6">
    <source>
        <dbReference type="Pfam" id="PF18018"/>
    </source>
</evidence>
<dbReference type="AlphaFoldDB" id="A0A0M3IK32"/>
<keyword evidence="4" id="KW-0539">Nucleus</keyword>
<dbReference type="PANTHER" id="PTHR10416">
    <property type="entry name" value="DNA POLYMERASE DELTA SUBUNIT 2"/>
    <property type="match status" value="1"/>
</dbReference>
<comment type="similarity">
    <text evidence="2">Belongs to the DNA polymerase delta/II small subunit family.</text>
</comment>
<protein>
    <submittedName>
        <fullName evidence="8">DNA_pol_E_B domain-containing protein</fullName>
    </submittedName>
</protein>
<dbReference type="InterPro" id="IPR040663">
    <property type="entry name" value="DNA_pol_D_N"/>
</dbReference>
<evidence type="ECO:0000259" key="5">
    <source>
        <dbReference type="Pfam" id="PF04042"/>
    </source>
</evidence>
<evidence type="ECO:0000256" key="4">
    <source>
        <dbReference type="ARBA" id="ARBA00023242"/>
    </source>
</evidence>
<accession>A0A0M3IK32</accession>
<dbReference type="WBParaSite" id="ALUE_0001907301-mRNA-1">
    <property type="protein sequence ID" value="ALUE_0001907301-mRNA-1"/>
    <property type="gene ID" value="ALUE_0001907301"/>
</dbReference>
<dbReference type="InterPro" id="IPR041863">
    <property type="entry name" value="PolD2_C"/>
</dbReference>